<dbReference type="OrthoDB" id="542683at2759"/>
<dbReference type="Gene3D" id="3.40.50.150">
    <property type="entry name" value="Vaccinia Virus protein VP39"/>
    <property type="match status" value="1"/>
</dbReference>
<keyword evidence="2" id="KW-1185">Reference proteome</keyword>
<dbReference type="InterPro" id="IPR029063">
    <property type="entry name" value="SAM-dependent_MTases_sf"/>
</dbReference>
<dbReference type="Proteomes" id="UP000604046">
    <property type="component" value="Unassembled WGS sequence"/>
</dbReference>
<dbReference type="AlphaFoldDB" id="A0A812RT92"/>
<evidence type="ECO:0008006" key="3">
    <source>
        <dbReference type="Google" id="ProtNLM"/>
    </source>
</evidence>
<accession>A0A812RT92</accession>
<comment type="caution">
    <text evidence="1">The sequence shown here is derived from an EMBL/GenBank/DDBJ whole genome shotgun (WGS) entry which is preliminary data.</text>
</comment>
<evidence type="ECO:0000313" key="1">
    <source>
        <dbReference type="EMBL" id="CAE7450674.1"/>
    </source>
</evidence>
<name>A0A812RT92_9DINO</name>
<dbReference type="EMBL" id="CAJNDS010002365">
    <property type="protein sequence ID" value="CAE7450674.1"/>
    <property type="molecule type" value="Genomic_DNA"/>
</dbReference>
<protein>
    <recommendedName>
        <fullName evidence="3">Methyltransferase domain-containing protein</fullName>
    </recommendedName>
</protein>
<evidence type="ECO:0000313" key="2">
    <source>
        <dbReference type="Proteomes" id="UP000604046"/>
    </source>
</evidence>
<proteinExistence type="predicted"/>
<organism evidence="1 2">
    <name type="scientific">Symbiodinium natans</name>
    <dbReference type="NCBI Taxonomy" id="878477"/>
    <lineage>
        <taxon>Eukaryota</taxon>
        <taxon>Sar</taxon>
        <taxon>Alveolata</taxon>
        <taxon>Dinophyceae</taxon>
        <taxon>Suessiales</taxon>
        <taxon>Symbiodiniaceae</taxon>
        <taxon>Symbiodinium</taxon>
    </lineage>
</organism>
<gene>
    <name evidence="1" type="ORF">SNAT2548_LOCUS24653</name>
</gene>
<sequence length="338" mass="37904">MSEVSVEELCMPPFGAFLWQCAQTPSDKRGTFSSAWQHNLFEFFTPGDIVAVDCRSNNRHCHALVVDNVKEGYPASFVWWLNFPSHERADSMLQHDELLPAFLRMSYELPESCGLASRIRLQTFDGHGFLCSPARVVRVLPATPPRVLLVHDTVTYRRLAKTQVGKGDGVLEVGSSYGECTRILASHASSVIGVDNSSELVEESRRRCPECRFELVDCFQEPEVLRKLCREMQTEASNFKMFVDIGGDRMTSVVCQALILLNSFWSGSAPQLQQPSLVVVKSEGLAAAAALHCDSESSICDLLDWWPRCARPPPSTRQRKKRAHTALLLRQRFSPLES</sequence>
<dbReference type="SUPFAM" id="SSF53335">
    <property type="entry name" value="S-adenosyl-L-methionine-dependent methyltransferases"/>
    <property type="match status" value="1"/>
</dbReference>
<reference evidence="1" key="1">
    <citation type="submission" date="2021-02" db="EMBL/GenBank/DDBJ databases">
        <authorList>
            <person name="Dougan E. K."/>
            <person name="Rhodes N."/>
            <person name="Thang M."/>
            <person name="Chan C."/>
        </authorList>
    </citation>
    <scope>NUCLEOTIDE SEQUENCE</scope>
</reference>